<evidence type="ECO:0000259" key="1">
    <source>
        <dbReference type="PROSITE" id="PS51782"/>
    </source>
</evidence>
<keyword evidence="3" id="KW-1185">Reference proteome</keyword>
<evidence type="ECO:0000313" key="2">
    <source>
        <dbReference type="EMBL" id="MDQ0341734.1"/>
    </source>
</evidence>
<dbReference type="InterPro" id="IPR036779">
    <property type="entry name" value="LysM_dom_sf"/>
</dbReference>
<dbReference type="RefSeq" id="WP_244679961.1">
    <property type="nucleotide sequence ID" value="NZ_JALIRM010000001.1"/>
</dbReference>
<dbReference type="Proteomes" id="UP001232343">
    <property type="component" value="Unassembled WGS sequence"/>
</dbReference>
<feature type="domain" description="LysM" evidence="1">
    <location>
        <begin position="37"/>
        <end position="88"/>
    </location>
</feature>
<dbReference type="Gene3D" id="3.10.350.10">
    <property type="entry name" value="LysM domain"/>
    <property type="match status" value="1"/>
</dbReference>
<dbReference type="PROSITE" id="PS51782">
    <property type="entry name" value="LYSM"/>
    <property type="match status" value="1"/>
</dbReference>
<protein>
    <recommendedName>
        <fullName evidence="1">LysM domain-containing protein</fullName>
    </recommendedName>
</protein>
<comment type="caution">
    <text evidence="2">The sequence shown here is derived from an EMBL/GenBank/DDBJ whole genome shotgun (WGS) entry which is preliminary data.</text>
</comment>
<organism evidence="2 3">
    <name type="scientific">Lederbergia wuyishanensis</name>
    <dbReference type="NCBI Taxonomy" id="1347903"/>
    <lineage>
        <taxon>Bacteria</taxon>
        <taxon>Bacillati</taxon>
        <taxon>Bacillota</taxon>
        <taxon>Bacilli</taxon>
        <taxon>Bacillales</taxon>
        <taxon>Bacillaceae</taxon>
        <taxon>Lederbergia</taxon>
    </lineage>
</organism>
<evidence type="ECO:0000313" key="3">
    <source>
        <dbReference type="Proteomes" id="UP001232343"/>
    </source>
</evidence>
<reference evidence="2 3" key="1">
    <citation type="submission" date="2023-07" db="EMBL/GenBank/DDBJ databases">
        <title>Genomic Encyclopedia of Type Strains, Phase IV (KMG-IV): sequencing the most valuable type-strain genomes for metagenomic binning, comparative biology and taxonomic classification.</title>
        <authorList>
            <person name="Goeker M."/>
        </authorList>
    </citation>
    <scope>NUCLEOTIDE SEQUENCE [LARGE SCALE GENOMIC DNA]</scope>
    <source>
        <strain evidence="2 3">DSM 27848</strain>
    </source>
</reference>
<gene>
    <name evidence="2" type="ORF">J2S14_000527</name>
</gene>
<name>A0ABU0D032_9BACI</name>
<dbReference type="EMBL" id="JAUSUO010000001">
    <property type="protein sequence ID" value="MDQ0341734.1"/>
    <property type="molecule type" value="Genomic_DNA"/>
</dbReference>
<sequence>MISIWKKYSFVILFFLVTLLMGFYLLFSGDSKNHTEFVINVQNGDTLWSISQKNAERFGMTTSDFMKLLEKQNQLKSTTIKGGDQLVVTGSFLNKSNDKIELAFEEK</sequence>
<dbReference type="SMART" id="SM00257">
    <property type="entry name" value="LysM"/>
    <property type="match status" value="1"/>
</dbReference>
<dbReference type="InterPro" id="IPR018392">
    <property type="entry name" value="LysM"/>
</dbReference>
<accession>A0ABU0D032</accession>
<dbReference type="Pfam" id="PF01476">
    <property type="entry name" value="LysM"/>
    <property type="match status" value="1"/>
</dbReference>
<dbReference type="CDD" id="cd00118">
    <property type="entry name" value="LysM"/>
    <property type="match status" value="1"/>
</dbReference>
<proteinExistence type="predicted"/>